<feature type="transmembrane region" description="Helical" evidence="1">
    <location>
        <begin position="55"/>
        <end position="77"/>
    </location>
</feature>
<feature type="non-terminal residue" evidence="2">
    <location>
        <position position="1"/>
    </location>
</feature>
<evidence type="ECO:0000313" key="3">
    <source>
        <dbReference type="Proteomes" id="UP001215598"/>
    </source>
</evidence>
<accession>A0AAD7HE98</accession>
<sequence length="400" mass="44934">MLVLRSCVDTSAYIDRRHYALLLPLSLMASNSSRLLSEADALLLKDYATLTMQEVLGILFEGVFFGAYSIFFALAVYSIRQRGVRSRRAVVMCIVVVYLYATSVTAWAVDCYIAFKNIHSLYMTTDIPLSDRADLADDTFDKFVGVQELLFVFNAIVADAVVIWRTWAIYQGWIPAILGPCVLLLIAFVFALIDVTFSLYQGSTPLPGAATIYTKSQILVWAFSLGTNILCTLLIGFKAWRHRKIMRELNIGVQYNGMSAENILVLLVESGFVYGFLWATQIIGYLDFALDSPWDFISEVVVRIGRQTTGMYPTLIIVLVNFNRTIWEEYRTDTPGHGSNSFKWAVDTTSRSGATRTDTRTEVGIHLDTVNEGMRADSVIHRREKPPGSEELTSQDRVIV</sequence>
<comment type="caution">
    <text evidence="2">The sequence shown here is derived from an EMBL/GenBank/DDBJ whole genome shotgun (WGS) entry which is preliminary data.</text>
</comment>
<feature type="transmembrane region" description="Helical" evidence="1">
    <location>
        <begin position="149"/>
        <end position="170"/>
    </location>
</feature>
<protein>
    <submittedName>
        <fullName evidence="2">Uncharacterized protein</fullName>
    </submittedName>
</protein>
<gene>
    <name evidence="2" type="ORF">B0H16DRAFT_1609513</name>
</gene>
<keyword evidence="1" id="KW-1133">Transmembrane helix</keyword>
<dbReference type="Proteomes" id="UP001215598">
    <property type="component" value="Unassembled WGS sequence"/>
</dbReference>
<keyword evidence="3" id="KW-1185">Reference proteome</keyword>
<name>A0AAD7HE98_9AGAR</name>
<keyword evidence="1" id="KW-0812">Transmembrane</keyword>
<feature type="transmembrane region" description="Helical" evidence="1">
    <location>
        <begin position="89"/>
        <end position="115"/>
    </location>
</feature>
<dbReference type="AlphaFoldDB" id="A0AAD7HE98"/>
<reference evidence="2" key="1">
    <citation type="submission" date="2023-03" db="EMBL/GenBank/DDBJ databases">
        <title>Massive genome expansion in bonnet fungi (Mycena s.s.) driven by repeated elements and novel gene families across ecological guilds.</title>
        <authorList>
            <consortium name="Lawrence Berkeley National Laboratory"/>
            <person name="Harder C.B."/>
            <person name="Miyauchi S."/>
            <person name="Viragh M."/>
            <person name="Kuo A."/>
            <person name="Thoen E."/>
            <person name="Andreopoulos B."/>
            <person name="Lu D."/>
            <person name="Skrede I."/>
            <person name="Drula E."/>
            <person name="Henrissat B."/>
            <person name="Morin E."/>
            <person name="Kohler A."/>
            <person name="Barry K."/>
            <person name="LaButti K."/>
            <person name="Morin E."/>
            <person name="Salamov A."/>
            <person name="Lipzen A."/>
            <person name="Mereny Z."/>
            <person name="Hegedus B."/>
            <person name="Baldrian P."/>
            <person name="Stursova M."/>
            <person name="Weitz H."/>
            <person name="Taylor A."/>
            <person name="Grigoriev I.V."/>
            <person name="Nagy L.G."/>
            <person name="Martin F."/>
            <person name="Kauserud H."/>
        </authorList>
    </citation>
    <scope>NUCLEOTIDE SEQUENCE</scope>
    <source>
        <strain evidence="2">CBHHK182m</strain>
    </source>
</reference>
<feature type="transmembrane region" description="Helical" evidence="1">
    <location>
        <begin position="218"/>
        <end position="237"/>
    </location>
</feature>
<dbReference type="EMBL" id="JARKIB010000267">
    <property type="protein sequence ID" value="KAJ7718250.1"/>
    <property type="molecule type" value="Genomic_DNA"/>
</dbReference>
<proteinExistence type="predicted"/>
<organism evidence="2 3">
    <name type="scientific">Mycena metata</name>
    <dbReference type="NCBI Taxonomy" id="1033252"/>
    <lineage>
        <taxon>Eukaryota</taxon>
        <taxon>Fungi</taxon>
        <taxon>Dikarya</taxon>
        <taxon>Basidiomycota</taxon>
        <taxon>Agaricomycotina</taxon>
        <taxon>Agaricomycetes</taxon>
        <taxon>Agaricomycetidae</taxon>
        <taxon>Agaricales</taxon>
        <taxon>Marasmiineae</taxon>
        <taxon>Mycenaceae</taxon>
        <taxon>Mycena</taxon>
    </lineage>
</organism>
<evidence type="ECO:0000313" key="2">
    <source>
        <dbReference type="EMBL" id="KAJ7718250.1"/>
    </source>
</evidence>
<feature type="transmembrane region" description="Helical" evidence="1">
    <location>
        <begin position="177"/>
        <end position="198"/>
    </location>
</feature>
<evidence type="ECO:0000256" key="1">
    <source>
        <dbReference type="SAM" id="Phobius"/>
    </source>
</evidence>
<keyword evidence="1" id="KW-0472">Membrane</keyword>